<dbReference type="Gene3D" id="1.20.1250.20">
    <property type="entry name" value="MFS general substrate transporter like domains"/>
    <property type="match status" value="1"/>
</dbReference>
<evidence type="ECO:0000256" key="4">
    <source>
        <dbReference type="ARBA" id="ARBA00022989"/>
    </source>
</evidence>
<keyword evidence="5 6" id="KW-0472">Membrane</keyword>
<feature type="transmembrane region" description="Helical" evidence="6">
    <location>
        <begin position="309"/>
        <end position="329"/>
    </location>
</feature>
<dbReference type="InterPro" id="IPR036259">
    <property type="entry name" value="MFS_trans_sf"/>
</dbReference>
<evidence type="ECO:0000256" key="3">
    <source>
        <dbReference type="ARBA" id="ARBA00022692"/>
    </source>
</evidence>
<dbReference type="CDD" id="cd17324">
    <property type="entry name" value="MFS_NepI_like"/>
    <property type="match status" value="1"/>
</dbReference>
<dbReference type="PROSITE" id="PS50850">
    <property type="entry name" value="MFS"/>
    <property type="match status" value="1"/>
</dbReference>
<evidence type="ECO:0000259" key="7">
    <source>
        <dbReference type="PROSITE" id="PS50850"/>
    </source>
</evidence>
<evidence type="ECO:0000256" key="2">
    <source>
        <dbReference type="ARBA" id="ARBA00022475"/>
    </source>
</evidence>
<dbReference type="PANTHER" id="PTHR43124:SF3">
    <property type="entry name" value="CHLORAMPHENICOL EFFLUX PUMP RV0191"/>
    <property type="match status" value="1"/>
</dbReference>
<feature type="transmembrane region" description="Helical" evidence="6">
    <location>
        <begin position="285"/>
        <end position="303"/>
    </location>
</feature>
<reference evidence="8" key="1">
    <citation type="submission" date="2020-02" db="EMBL/GenBank/DDBJ databases">
        <authorList>
            <person name="Meier V. D."/>
        </authorList>
    </citation>
    <scope>NUCLEOTIDE SEQUENCE</scope>
    <source>
        <strain evidence="8">AVDCRST_MAG18</strain>
    </source>
</reference>
<dbReference type="Pfam" id="PF07690">
    <property type="entry name" value="MFS_1"/>
    <property type="match status" value="1"/>
</dbReference>
<feature type="transmembrane region" description="Helical" evidence="6">
    <location>
        <begin position="171"/>
        <end position="190"/>
    </location>
</feature>
<dbReference type="GO" id="GO:0005886">
    <property type="term" value="C:plasma membrane"/>
    <property type="evidence" value="ECO:0007669"/>
    <property type="project" value="UniProtKB-SubCell"/>
</dbReference>
<evidence type="ECO:0000256" key="1">
    <source>
        <dbReference type="ARBA" id="ARBA00004651"/>
    </source>
</evidence>
<feature type="transmembrane region" description="Helical" evidence="6">
    <location>
        <begin position="142"/>
        <end position="165"/>
    </location>
</feature>
<dbReference type="GO" id="GO:0022857">
    <property type="term" value="F:transmembrane transporter activity"/>
    <property type="evidence" value="ECO:0007669"/>
    <property type="project" value="InterPro"/>
</dbReference>
<gene>
    <name evidence="8" type="ORF">AVDCRST_MAG18-3190</name>
</gene>
<accession>A0A6J4VPE2</accession>
<sequence length="407" mass="42449">MASETEAASGSKEQRRLLLALVAAIFMINLDARAVTPLLPTIAADLRTTVSAAGMIVTAYVLPYGLFQLVYGPLSDRFGKVSVVAWAMIFFSLGTALCALPPSLAGIVALRFLTGTAAAAVFPLTLAYVGDTVPYARRQATIALLATSTAVASSFSTAAGGLIAAVVSWRFVFPVFGLISGAVTVWLLLLRRSEVRLAPPHPRPRPRDTFGAALRAPQMLPLLLLVCAEGLLYNGAFTYLGGFLNERFALGALAIGFILAGAGVAQLGAARALPRLVRRLGERRLVLLGGALMGAAYIVTVTIPNWPLFLIPIVCAGAGFVLCHSTLQTRATEIYPASRGTAVALFAFALFLGNGLGATVIGLAIDQTGYVPTLLAAGALLWVFALAAARLLFARPAAEAAPTRAAN</sequence>
<evidence type="ECO:0000256" key="5">
    <source>
        <dbReference type="ARBA" id="ARBA00023136"/>
    </source>
</evidence>
<dbReference type="SUPFAM" id="SSF103473">
    <property type="entry name" value="MFS general substrate transporter"/>
    <property type="match status" value="1"/>
</dbReference>
<dbReference type="PANTHER" id="PTHR43124">
    <property type="entry name" value="PURINE EFFLUX PUMP PBUE"/>
    <property type="match status" value="1"/>
</dbReference>
<feature type="transmembrane region" description="Helical" evidence="6">
    <location>
        <begin position="108"/>
        <end position="130"/>
    </location>
</feature>
<dbReference type="InterPro" id="IPR011701">
    <property type="entry name" value="MFS"/>
</dbReference>
<feature type="transmembrane region" description="Helical" evidence="6">
    <location>
        <begin position="248"/>
        <end position="273"/>
    </location>
</feature>
<feature type="transmembrane region" description="Helical" evidence="6">
    <location>
        <begin position="83"/>
        <end position="102"/>
    </location>
</feature>
<feature type="transmembrane region" description="Helical" evidence="6">
    <location>
        <begin position="341"/>
        <end position="365"/>
    </location>
</feature>
<name>A0A6J4VPE2_9BACT</name>
<feature type="transmembrane region" description="Helical" evidence="6">
    <location>
        <begin position="222"/>
        <end position="242"/>
    </location>
</feature>
<protein>
    <recommendedName>
        <fullName evidence="7">Major facilitator superfamily (MFS) profile domain-containing protein</fullName>
    </recommendedName>
</protein>
<dbReference type="AlphaFoldDB" id="A0A6J4VPE2"/>
<feature type="transmembrane region" description="Helical" evidence="6">
    <location>
        <begin position="371"/>
        <end position="393"/>
    </location>
</feature>
<organism evidence="8">
    <name type="scientific">uncultured Thermomicrobiales bacterium</name>
    <dbReference type="NCBI Taxonomy" id="1645740"/>
    <lineage>
        <taxon>Bacteria</taxon>
        <taxon>Pseudomonadati</taxon>
        <taxon>Thermomicrobiota</taxon>
        <taxon>Thermomicrobia</taxon>
        <taxon>Thermomicrobiales</taxon>
        <taxon>environmental samples</taxon>
    </lineage>
</organism>
<feature type="domain" description="Major facilitator superfamily (MFS) profile" evidence="7">
    <location>
        <begin position="17"/>
        <end position="396"/>
    </location>
</feature>
<keyword evidence="2" id="KW-1003">Cell membrane</keyword>
<evidence type="ECO:0000313" key="8">
    <source>
        <dbReference type="EMBL" id="CAA9581415.1"/>
    </source>
</evidence>
<keyword evidence="4 6" id="KW-1133">Transmembrane helix</keyword>
<dbReference type="EMBL" id="CADCWN010000241">
    <property type="protein sequence ID" value="CAA9581415.1"/>
    <property type="molecule type" value="Genomic_DNA"/>
</dbReference>
<feature type="transmembrane region" description="Helical" evidence="6">
    <location>
        <begin position="50"/>
        <end position="71"/>
    </location>
</feature>
<evidence type="ECO:0000256" key="6">
    <source>
        <dbReference type="SAM" id="Phobius"/>
    </source>
</evidence>
<dbReference type="InterPro" id="IPR020846">
    <property type="entry name" value="MFS_dom"/>
</dbReference>
<proteinExistence type="predicted"/>
<comment type="subcellular location">
    <subcellularLocation>
        <location evidence="1">Cell membrane</location>
        <topology evidence="1">Multi-pass membrane protein</topology>
    </subcellularLocation>
</comment>
<dbReference type="InterPro" id="IPR050189">
    <property type="entry name" value="MFS_Efflux_Transporters"/>
</dbReference>
<keyword evidence="3 6" id="KW-0812">Transmembrane</keyword>